<dbReference type="Proteomes" id="UP000002774">
    <property type="component" value="Chromosome"/>
</dbReference>
<proteinExistence type="predicted"/>
<dbReference type="OrthoDB" id="1494856at2"/>
<keyword evidence="2" id="KW-1185">Reference proteome</keyword>
<protein>
    <submittedName>
        <fullName evidence="1">Uncharacterized protein</fullName>
    </submittedName>
</protein>
<dbReference type="EMBL" id="CM001403">
    <property type="protein sequence ID" value="EHQ24326.1"/>
    <property type="molecule type" value="Genomic_DNA"/>
</dbReference>
<evidence type="ECO:0000313" key="2">
    <source>
        <dbReference type="Proteomes" id="UP000002774"/>
    </source>
</evidence>
<accession>H1YDY6</accession>
<sequence>MVGLNDLDVEITSENGNVRVRSNERNVLLIDQHTDYIRKIILSNFELVFGFFLKKIDAPKDNFHRIDIERISTSIVLYYLNMYNSWRISHKKLKISLEFQEKDFDNPSTHDIIFLYNKEKYPNNWEEKSAVLIGLPIGETKEYYKRRKDFYNK</sequence>
<dbReference type="HOGENOM" id="CLU_1711178_0_0_10"/>
<dbReference type="eggNOG" id="ENOG502ZPH1">
    <property type="taxonomic scope" value="Bacteria"/>
</dbReference>
<reference evidence="1" key="1">
    <citation type="submission" date="2011-09" db="EMBL/GenBank/DDBJ databases">
        <title>The permanent draft genome of Mucilaginibacter paludis DSM 18603.</title>
        <authorList>
            <consortium name="US DOE Joint Genome Institute (JGI-PGF)"/>
            <person name="Lucas S."/>
            <person name="Han J."/>
            <person name="Lapidus A."/>
            <person name="Bruce D."/>
            <person name="Goodwin L."/>
            <person name="Pitluck S."/>
            <person name="Peters L."/>
            <person name="Kyrpides N."/>
            <person name="Mavromatis K."/>
            <person name="Ivanova N."/>
            <person name="Mikhailova N."/>
            <person name="Held B."/>
            <person name="Detter J.C."/>
            <person name="Tapia R."/>
            <person name="Han C."/>
            <person name="Land M."/>
            <person name="Hauser L."/>
            <person name="Markowitz V."/>
            <person name="Cheng J.-F."/>
            <person name="Hugenholtz P."/>
            <person name="Woyke T."/>
            <person name="Wu D."/>
            <person name="Tindall B."/>
            <person name="Brambilla E."/>
            <person name="Klenk H.-P."/>
            <person name="Eisen J.A."/>
        </authorList>
    </citation>
    <scope>NUCLEOTIDE SEQUENCE [LARGE SCALE GENOMIC DNA]</scope>
    <source>
        <strain evidence="1">DSM 18603</strain>
    </source>
</reference>
<dbReference type="AlphaFoldDB" id="H1YDY6"/>
<organism evidence="1 2">
    <name type="scientific">Mucilaginibacter paludis DSM 18603</name>
    <dbReference type="NCBI Taxonomy" id="714943"/>
    <lineage>
        <taxon>Bacteria</taxon>
        <taxon>Pseudomonadati</taxon>
        <taxon>Bacteroidota</taxon>
        <taxon>Sphingobacteriia</taxon>
        <taxon>Sphingobacteriales</taxon>
        <taxon>Sphingobacteriaceae</taxon>
        <taxon>Mucilaginibacter</taxon>
    </lineage>
</organism>
<evidence type="ECO:0000313" key="1">
    <source>
        <dbReference type="EMBL" id="EHQ24326.1"/>
    </source>
</evidence>
<name>H1YDY6_9SPHI</name>
<gene>
    <name evidence="1" type="ORF">Mucpa_0123</name>
</gene>
<dbReference type="RefSeq" id="WP_008503867.1">
    <property type="nucleotide sequence ID" value="NZ_CM001403.1"/>
</dbReference>